<evidence type="ECO:0000256" key="1">
    <source>
        <dbReference type="SAM" id="MobiDB-lite"/>
    </source>
</evidence>
<proteinExistence type="predicted"/>
<sequence length="258" mass="27587">MDDVREVLRGGRPRKSDLLWLGTLLGRALLGPDGRRRGLLRDIGVTDGPGGPVVSAVRFDATAGPEVMPADRLRFRHRGPLLSTTGPLSPAAAPPDRWLHRTVLHADVLTGAPVDPPHRVADVGLLRRDDGRWMLWALDTRPVWQRGLGLRRRTYPWTAVVRRRVIPTPVPGAPAPRLPIPTTNGREARCGSIEATQVTLPSGSGASAASGAGRYRTTNGRCTTTLRTTTAAGTWSSPARPTLRPSSSSADGTAAPRA</sequence>
<reference evidence="2 3" key="1">
    <citation type="submission" date="2019-06" db="EMBL/GenBank/DDBJ databases">
        <title>Whole genome shotgun sequence of Pseudonocardia saturnea NBRC 14499.</title>
        <authorList>
            <person name="Hosoyama A."/>
            <person name="Uohara A."/>
            <person name="Ohji S."/>
            <person name="Ichikawa N."/>
        </authorList>
    </citation>
    <scope>NUCLEOTIDE SEQUENCE [LARGE SCALE GENOMIC DNA]</scope>
    <source>
        <strain evidence="2 3">NBRC 14499</strain>
    </source>
</reference>
<feature type="compositionally biased region" description="Polar residues" evidence="1">
    <location>
        <begin position="235"/>
        <end position="251"/>
    </location>
</feature>
<dbReference type="EMBL" id="BJNH01000042">
    <property type="protein sequence ID" value="GEC26748.1"/>
    <property type="molecule type" value="Genomic_DNA"/>
</dbReference>
<dbReference type="InterPro" id="IPR019791">
    <property type="entry name" value="Haem_peroxidase_animal"/>
</dbReference>
<feature type="compositionally biased region" description="Low complexity" evidence="1">
    <location>
        <begin position="202"/>
        <end position="234"/>
    </location>
</feature>
<keyword evidence="3" id="KW-1185">Reference proteome</keyword>
<gene>
    <name evidence="2" type="ORF">PSA01_37770</name>
</gene>
<comment type="caution">
    <text evidence="2">The sequence shown here is derived from an EMBL/GenBank/DDBJ whole genome shotgun (WGS) entry which is preliminary data.</text>
</comment>
<evidence type="ECO:0000313" key="2">
    <source>
        <dbReference type="EMBL" id="GEC26748.1"/>
    </source>
</evidence>
<organism evidence="2 3">
    <name type="scientific">Pseudonocardia saturnea</name>
    <dbReference type="NCBI Taxonomy" id="33909"/>
    <lineage>
        <taxon>Bacteria</taxon>
        <taxon>Bacillati</taxon>
        <taxon>Actinomycetota</taxon>
        <taxon>Actinomycetes</taxon>
        <taxon>Pseudonocardiales</taxon>
        <taxon>Pseudonocardiaceae</taxon>
        <taxon>Pseudonocardia</taxon>
    </lineage>
</organism>
<dbReference type="Proteomes" id="UP000320693">
    <property type="component" value="Unassembled WGS sequence"/>
</dbReference>
<evidence type="ECO:0000313" key="3">
    <source>
        <dbReference type="Proteomes" id="UP000320693"/>
    </source>
</evidence>
<accession>A0ABQ0S1F3</accession>
<protein>
    <submittedName>
        <fullName evidence="2">Uncharacterized protein</fullName>
    </submittedName>
</protein>
<name>A0ABQ0S1F3_9PSEU</name>
<feature type="region of interest" description="Disordered" evidence="1">
    <location>
        <begin position="199"/>
        <end position="258"/>
    </location>
</feature>
<dbReference type="PROSITE" id="PS50292">
    <property type="entry name" value="PEROXIDASE_3"/>
    <property type="match status" value="1"/>
</dbReference>